<protein>
    <submittedName>
        <fullName evidence="1">Uncharacterized protein</fullName>
    </submittedName>
</protein>
<evidence type="ECO:0000313" key="2">
    <source>
        <dbReference type="Proteomes" id="UP001201812"/>
    </source>
</evidence>
<comment type="caution">
    <text evidence="1">The sequence shown here is derived from an EMBL/GenBank/DDBJ whole genome shotgun (WGS) entry which is preliminary data.</text>
</comment>
<sequence length="68" mass="7476">MTLYEAVDLVRPNSIQSPTQVDVIEELADKLSKYATAMTNVVSNTGTSGALNTLQAYQRDFLPNDEAR</sequence>
<dbReference type="EMBL" id="JAKKPZ010000761">
    <property type="protein sequence ID" value="KAI1692476.1"/>
    <property type="molecule type" value="Genomic_DNA"/>
</dbReference>
<dbReference type="Proteomes" id="UP001201812">
    <property type="component" value="Unassembled WGS sequence"/>
</dbReference>
<organism evidence="1 2">
    <name type="scientific">Ditylenchus destructor</name>
    <dbReference type="NCBI Taxonomy" id="166010"/>
    <lineage>
        <taxon>Eukaryota</taxon>
        <taxon>Metazoa</taxon>
        <taxon>Ecdysozoa</taxon>
        <taxon>Nematoda</taxon>
        <taxon>Chromadorea</taxon>
        <taxon>Rhabditida</taxon>
        <taxon>Tylenchina</taxon>
        <taxon>Tylenchomorpha</taxon>
        <taxon>Sphaerularioidea</taxon>
        <taxon>Anguinidae</taxon>
        <taxon>Anguininae</taxon>
        <taxon>Ditylenchus</taxon>
    </lineage>
</organism>
<evidence type="ECO:0000313" key="1">
    <source>
        <dbReference type="EMBL" id="KAI1692476.1"/>
    </source>
</evidence>
<proteinExistence type="predicted"/>
<accession>A0AAD4QVQ8</accession>
<keyword evidence="2" id="KW-1185">Reference proteome</keyword>
<name>A0AAD4QVQ8_9BILA</name>
<gene>
    <name evidence="1" type="ORF">DdX_21232</name>
</gene>
<dbReference type="AlphaFoldDB" id="A0AAD4QVQ8"/>
<reference evidence="1" key="1">
    <citation type="submission" date="2022-01" db="EMBL/GenBank/DDBJ databases">
        <title>Genome Sequence Resource for Two Populations of Ditylenchus destructor, the Migratory Endoparasitic Phytonematode.</title>
        <authorList>
            <person name="Zhang H."/>
            <person name="Lin R."/>
            <person name="Xie B."/>
        </authorList>
    </citation>
    <scope>NUCLEOTIDE SEQUENCE</scope>
    <source>
        <strain evidence="1">BazhouSP</strain>
    </source>
</reference>